<keyword evidence="2" id="KW-1133">Transmembrane helix</keyword>
<dbReference type="Proteomes" id="UP001595816">
    <property type="component" value="Unassembled WGS sequence"/>
</dbReference>
<dbReference type="Pfam" id="PF11361">
    <property type="entry name" value="DUF3159"/>
    <property type="match status" value="1"/>
</dbReference>
<evidence type="ECO:0000313" key="4">
    <source>
        <dbReference type="Proteomes" id="UP001595816"/>
    </source>
</evidence>
<evidence type="ECO:0000256" key="2">
    <source>
        <dbReference type="SAM" id="Phobius"/>
    </source>
</evidence>
<evidence type="ECO:0000256" key="1">
    <source>
        <dbReference type="SAM" id="MobiDB-lite"/>
    </source>
</evidence>
<keyword evidence="4" id="KW-1185">Reference proteome</keyword>
<feature type="transmembrane region" description="Helical" evidence="2">
    <location>
        <begin position="173"/>
        <end position="195"/>
    </location>
</feature>
<feature type="transmembrane region" description="Helical" evidence="2">
    <location>
        <begin position="36"/>
        <end position="57"/>
    </location>
</feature>
<comment type="caution">
    <text evidence="3">The sequence shown here is derived from an EMBL/GenBank/DDBJ whole genome shotgun (WGS) entry which is preliminary data.</text>
</comment>
<feature type="transmembrane region" description="Helical" evidence="2">
    <location>
        <begin position="201"/>
        <end position="226"/>
    </location>
</feature>
<name>A0ABV8LLA9_9ACTN</name>
<organism evidence="3 4">
    <name type="scientific">Hamadaea flava</name>
    <dbReference type="NCBI Taxonomy" id="1742688"/>
    <lineage>
        <taxon>Bacteria</taxon>
        <taxon>Bacillati</taxon>
        <taxon>Actinomycetota</taxon>
        <taxon>Actinomycetes</taxon>
        <taxon>Micromonosporales</taxon>
        <taxon>Micromonosporaceae</taxon>
        <taxon>Hamadaea</taxon>
    </lineage>
</organism>
<dbReference type="InterPro" id="IPR016566">
    <property type="entry name" value="UCP010219"/>
</dbReference>
<feature type="transmembrane region" description="Helical" evidence="2">
    <location>
        <begin position="69"/>
        <end position="91"/>
    </location>
</feature>
<reference evidence="4" key="1">
    <citation type="journal article" date="2019" name="Int. J. Syst. Evol. Microbiol.">
        <title>The Global Catalogue of Microorganisms (GCM) 10K type strain sequencing project: providing services to taxonomists for standard genome sequencing and annotation.</title>
        <authorList>
            <consortium name="The Broad Institute Genomics Platform"/>
            <consortium name="The Broad Institute Genome Sequencing Center for Infectious Disease"/>
            <person name="Wu L."/>
            <person name="Ma J."/>
        </authorList>
    </citation>
    <scope>NUCLEOTIDE SEQUENCE [LARGE SCALE GENOMIC DNA]</scope>
    <source>
        <strain evidence="4">CGMCC 4.7289</strain>
    </source>
</reference>
<dbReference type="RefSeq" id="WP_253756608.1">
    <property type="nucleotide sequence ID" value="NZ_JAMZDZ010000001.1"/>
</dbReference>
<feature type="compositionally biased region" description="Basic and acidic residues" evidence="1">
    <location>
        <begin position="1"/>
        <end position="18"/>
    </location>
</feature>
<keyword evidence="2" id="KW-0472">Membrane</keyword>
<evidence type="ECO:0000313" key="3">
    <source>
        <dbReference type="EMBL" id="MFC4131073.1"/>
    </source>
</evidence>
<gene>
    <name evidence="3" type="ORF">ACFOZ4_10710</name>
</gene>
<feature type="transmembrane region" description="Helical" evidence="2">
    <location>
        <begin position="98"/>
        <end position="116"/>
    </location>
</feature>
<proteinExistence type="predicted"/>
<feature type="transmembrane region" description="Helical" evidence="2">
    <location>
        <begin position="122"/>
        <end position="143"/>
    </location>
</feature>
<accession>A0ABV8LLA9</accession>
<protein>
    <submittedName>
        <fullName evidence="3">DUF3159 domain-containing protein</fullName>
    </submittedName>
</protein>
<feature type="region of interest" description="Disordered" evidence="1">
    <location>
        <begin position="1"/>
        <end position="22"/>
    </location>
</feature>
<dbReference type="EMBL" id="JBHSAY010000005">
    <property type="protein sequence ID" value="MFC4131073.1"/>
    <property type="molecule type" value="Genomic_DNA"/>
</dbReference>
<sequence>MTDDARGSVATEERDPDKLPPLSEQMAEQLGGWRGLVESGIPVLVFIVANMILGAVVPDDSWGVLGDKPALKLAIIASVAVAVGLAGWRLAQGKPVRFAVNGLVGIALGAILAWRSGEERSFYLPGIIYSLCYGIALLGSVAFRQPLVGWIYSVVADGGKKGWRAEPRLVRAFAWLTVLWAATYLLKAGLQYLLYLAHADVALGIARIVLGYPPYLLLLALTVYAVRRIRAADPA</sequence>
<keyword evidence="2" id="KW-0812">Transmembrane</keyword>